<feature type="compositionally biased region" description="Low complexity" evidence="1">
    <location>
        <begin position="92"/>
        <end position="117"/>
    </location>
</feature>
<reference evidence="4" key="2">
    <citation type="submission" date="2021-12" db="EMBL/GenBank/DDBJ databases">
        <title>Resequencing data analysis of finger millet.</title>
        <authorList>
            <person name="Hatakeyama M."/>
            <person name="Aluri S."/>
            <person name="Balachadran M.T."/>
            <person name="Sivarajan S.R."/>
            <person name="Poveda L."/>
            <person name="Shimizu-Inatsugi R."/>
            <person name="Schlapbach R."/>
            <person name="Sreeman S.M."/>
            <person name="Shimizu K.K."/>
        </authorList>
    </citation>
    <scope>NUCLEOTIDE SEQUENCE</scope>
</reference>
<dbReference type="Proteomes" id="UP001054889">
    <property type="component" value="Unassembled WGS sequence"/>
</dbReference>
<feature type="transmembrane region" description="Helical" evidence="2">
    <location>
        <begin position="346"/>
        <end position="367"/>
    </location>
</feature>
<dbReference type="InterPro" id="IPR025315">
    <property type="entry name" value="DUF4220"/>
</dbReference>
<dbReference type="AlphaFoldDB" id="A0AAV5EP18"/>
<keyword evidence="2" id="KW-0812">Transmembrane</keyword>
<feature type="transmembrane region" description="Helical" evidence="2">
    <location>
        <begin position="29"/>
        <end position="48"/>
    </location>
</feature>
<feature type="transmembrane region" description="Helical" evidence="2">
    <location>
        <begin position="379"/>
        <end position="402"/>
    </location>
</feature>
<comment type="caution">
    <text evidence="4">The sequence shown here is derived from an EMBL/GenBank/DDBJ whole genome shotgun (WGS) entry which is preliminary data.</text>
</comment>
<evidence type="ECO:0000313" key="5">
    <source>
        <dbReference type="Proteomes" id="UP001054889"/>
    </source>
</evidence>
<dbReference type="Pfam" id="PF13968">
    <property type="entry name" value="DUF4220"/>
    <property type="match status" value="1"/>
</dbReference>
<dbReference type="InterPro" id="IPR007658">
    <property type="entry name" value="DUF594"/>
</dbReference>
<feature type="region of interest" description="Disordered" evidence="1">
    <location>
        <begin position="91"/>
        <end position="117"/>
    </location>
</feature>
<dbReference type="PANTHER" id="PTHR31325">
    <property type="entry name" value="OS01G0798800 PROTEIN-RELATED"/>
    <property type="match status" value="1"/>
</dbReference>
<accession>A0AAV5EP18</accession>
<feature type="domain" description="DUF4220" evidence="3">
    <location>
        <begin position="63"/>
        <end position="464"/>
    </location>
</feature>
<evidence type="ECO:0000256" key="1">
    <source>
        <dbReference type="SAM" id="MobiDB-lite"/>
    </source>
</evidence>
<name>A0AAV5EP18_ELECO</name>
<organism evidence="4 5">
    <name type="scientific">Eleusine coracana subsp. coracana</name>
    <dbReference type="NCBI Taxonomy" id="191504"/>
    <lineage>
        <taxon>Eukaryota</taxon>
        <taxon>Viridiplantae</taxon>
        <taxon>Streptophyta</taxon>
        <taxon>Embryophyta</taxon>
        <taxon>Tracheophyta</taxon>
        <taxon>Spermatophyta</taxon>
        <taxon>Magnoliopsida</taxon>
        <taxon>Liliopsida</taxon>
        <taxon>Poales</taxon>
        <taxon>Poaceae</taxon>
        <taxon>PACMAD clade</taxon>
        <taxon>Chloridoideae</taxon>
        <taxon>Cynodonteae</taxon>
        <taxon>Eleusininae</taxon>
        <taxon>Eleusine</taxon>
    </lineage>
</organism>
<protein>
    <recommendedName>
        <fullName evidence="3">DUF4220 domain-containing protein</fullName>
    </recommendedName>
</protein>
<evidence type="ECO:0000259" key="3">
    <source>
        <dbReference type="Pfam" id="PF13968"/>
    </source>
</evidence>
<feature type="transmembrane region" description="Helical" evidence="2">
    <location>
        <begin position="125"/>
        <end position="147"/>
    </location>
</feature>
<evidence type="ECO:0000313" key="4">
    <source>
        <dbReference type="EMBL" id="GJN24244.1"/>
    </source>
</evidence>
<feature type="transmembrane region" description="Helical" evidence="2">
    <location>
        <begin position="159"/>
        <end position="179"/>
    </location>
</feature>
<proteinExistence type="predicted"/>
<dbReference type="EMBL" id="BQKI01000077">
    <property type="protein sequence ID" value="GJN24244.1"/>
    <property type="molecule type" value="Genomic_DNA"/>
</dbReference>
<sequence>MHGQQSKDRIIRRMGFNPPVPQNDSDWEIRVAVLVSLFLQVLLIFVGPMRKRSSHPFPRFLVWSCYLLADWVADLALGLLLNNMGNIGGNGSSSSSSSSSWSNKRSGGNNNNNNNSSNNNSSSPIIFAFWTPFLLLHLGGPDTITAYSLEDNELWLRHLIGLLFELFSALVIFGCSVHGGNNPMIPATALMFVAGVVKYGERTFSLYSGSVDGFRDNILDPPDPGPNYAKLMTEFDGKKRSGLVVKIDIANGVATTAQQQAEKEETEQLVLRSDKSVEARAYDFFLTYRRLFVNLILSFKERRRSQAFFLSREDPGEAFEVIEVELNYIYEMVYTKGPVAHSRCGWVLRLICSGCLLASLLLFFFLHKGASHGIKRVDVAITYALLLGGLVLDSAALLMLLFSNRVTVQLERSTSRFLQWLANKLITKKQRRRENNNNNNNNKVMKMLGRRWAGKTSQLNLVSYCVHKPSYYPTADRWWLLHTVAKTLRVEEIVDDLIFIKRHEIEPPNKQGHKSLLDFIFTGLKEEAQKLLHVHDKEAKQKLKEVCDCRGERVVVEKKEEIMDALAKNVDKDLDGIPIIISPSEEEEDNNNNNDMRWFKVIMDSVDRNESEFDESLLLWHIATDLCLLQDTEDVQGEDATWKRPVSKTLSEYMLYLLIKQPEMLSATAGIGLLRYRDTCEEARRFFGPLAAASWNTNTNNTQQQFELEFEKDAREMLLSVNTTEKPSMVKGDKSKSVLFDAVILAKALRAIKDQDLMWTLITGVWREMLTFAAGKCRGSTHVRQLSRGAELITLVWFLMAHMGLGDMYQIQAGDAKAKLIVIDQ</sequence>
<gene>
    <name evidence="4" type="primary">gb11975</name>
    <name evidence="4" type="ORF">PR202_gb11975</name>
</gene>
<keyword evidence="5" id="KW-1185">Reference proteome</keyword>
<evidence type="ECO:0000256" key="2">
    <source>
        <dbReference type="SAM" id="Phobius"/>
    </source>
</evidence>
<feature type="transmembrane region" description="Helical" evidence="2">
    <location>
        <begin position="60"/>
        <end position="81"/>
    </location>
</feature>
<reference evidence="4" key="1">
    <citation type="journal article" date="2018" name="DNA Res.">
        <title>Multiple hybrid de novo genome assembly of finger millet, an orphan allotetraploid crop.</title>
        <authorList>
            <person name="Hatakeyama M."/>
            <person name="Aluri S."/>
            <person name="Balachadran M.T."/>
            <person name="Sivarajan S.R."/>
            <person name="Patrignani A."/>
            <person name="Gruter S."/>
            <person name="Poveda L."/>
            <person name="Shimizu-Inatsugi R."/>
            <person name="Baeten J."/>
            <person name="Francoijs K.J."/>
            <person name="Nataraja K.N."/>
            <person name="Reddy Y.A.N."/>
            <person name="Phadnis S."/>
            <person name="Ravikumar R.L."/>
            <person name="Schlapbach R."/>
            <person name="Sreeman S.M."/>
            <person name="Shimizu K.K."/>
        </authorList>
    </citation>
    <scope>NUCLEOTIDE SEQUENCE</scope>
</reference>
<keyword evidence="2" id="KW-1133">Transmembrane helix</keyword>
<keyword evidence="2" id="KW-0472">Membrane</keyword>
<dbReference type="Pfam" id="PF04578">
    <property type="entry name" value="DUF594"/>
    <property type="match status" value="1"/>
</dbReference>